<name>A0A0E9VPP8_ANGAN</name>
<proteinExistence type="predicted"/>
<accession>A0A0E9VPP8</accession>
<organism evidence="1">
    <name type="scientific">Anguilla anguilla</name>
    <name type="common">European freshwater eel</name>
    <name type="synonym">Muraena anguilla</name>
    <dbReference type="NCBI Taxonomy" id="7936"/>
    <lineage>
        <taxon>Eukaryota</taxon>
        <taxon>Metazoa</taxon>
        <taxon>Chordata</taxon>
        <taxon>Craniata</taxon>
        <taxon>Vertebrata</taxon>
        <taxon>Euteleostomi</taxon>
        <taxon>Actinopterygii</taxon>
        <taxon>Neopterygii</taxon>
        <taxon>Teleostei</taxon>
        <taxon>Anguilliformes</taxon>
        <taxon>Anguillidae</taxon>
        <taxon>Anguilla</taxon>
    </lineage>
</organism>
<dbReference type="AlphaFoldDB" id="A0A0E9VPP8"/>
<reference evidence="1" key="2">
    <citation type="journal article" date="2015" name="Fish Shellfish Immunol.">
        <title>Early steps in the European eel (Anguilla anguilla)-Vibrio vulnificus interaction in the gills: Role of the RtxA13 toxin.</title>
        <authorList>
            <person name="Callol A."/>
            <person name="Pajuelo D."/>
            <person name="Ebbesson L."/>
            <person name="Teles M."/>
            <person name="MacKenzie S."/>
            <person name="Amaro C."/>
        </authorList>
    </citation>
    <scope>NUCLEOTIDE SEQUENCE</scope>
</reference>
<dbReference type="EMBL" id="GBXM01028463">
    <property type="protein sequence ID" value="JAH80114.1"/>
    <property type="molecule type" value="Transcribed_RNA"/>
</dbReference>
<evidence type="ECO:0000313" key="1">
    <source>
        <dbReference type="EMBL" id="JAH80114.1"/>
    </source>
</evidence>
<sequence length="39" mass="4618">MLVYKCMSIRDIHFTTDHHFFSSSPSFLRLPLFPRGMAM</sequence>
<protein>
    <submittedName>
        <fullName evidence="1">Uncharacterized protein</fullName>
    </submittedName>
</protein>
<reference evidence="1" key="1">
    <citation type="submission" date="2014-11" db="EMBL/GenBank/DDBJ databases">
        <authorList>
            <person name="Amaro Gonzalez C."/>
        </authorList>
    </citation>
    <scope>NUCLEOTIDE SEQUENCE</scope>
</reference>